<dbReference type="AlphaFoldDB" id="A0A6B0R2V4"/>
<dbReference type="Proteomes" id="UP000322234">
    <property type="component" value="Unassembled WGS sequence"/>
</dbReference>
<proteinExistence type="predicted"/>
<gene>
    <name evidence="1" type="ORF">E5288_WYG004804</name>
</gene>
<evidence type="ECO:0000313" key="1">
    <source>
        <dbReference type="EMBL" id="MXQ81873.1"/>
    </source>
</evidence>
<protein>
    <submittedName>
        <fullName evidence="1">Uncharacterized protein</fullName>
    </submittedName>
</protein>
<organism evidence="1 2">
    <name type="scientific">Bos mutus</name>
    <name type="common">wild yak</name>
    <dbReference type="NCBI Taxonomy" id="72004"/>
    <lineage>
        <taxon>Eukaryota</taxon>
        <taxon>Metazoa</taxon>
        <taxon>Chordata</taxon>
        <taxon>Craniata</taxon>
        <taxon>Vertebrata</taxon>
        <taxon>Euteleostomi</taxon>
        <taxon>Mammalia</taxon>
        <taxon>Eutheria</taxon>
        <taxon>Laurasiatheria</taxon>
        <taxon>Artiodactyla</taxon>
        <taxon>Ruminantia</taxon>
        <taxon>Pecora</taxon>
        <taxon>Bovidae</taxon>
        <taxon>Bovinae</taxon>
        <taxon>Bos</taxon>
    </lineage>
</organism>
<accession>A0A6B0R2V4</accession>
<reference evidence="1" key="1">
    <citation type="submission" date="2019-10" db="EMBL/GenBank/DDBJ databases">
        <title>The sequence and de novo assembly of the wild yak genome.</title>
        <authorList>
            <person name="Liu Y."/>
        </authorList>
    </citation>
    <scope>NUCLEOTIDE SEQUENCE [LARGE SCALE GENOMIC DNA]</scope>
    <source>
        <strain evidence="1">WY2019</strain>
    </source>
</reference>
<sequence length="125" mass="13170">MCGELTQGYIDVSPAAKRIPSRKLTPVILTSDHIGCVEYGLNSKASSFGNLKPLQCCCRTIEGTLDIANEENTDSGIRRQCGSPVRPGEGVGVLLLGSWGGAVRPVLGTERPGSEPAASVSWSRI</sequence>
<name>A0A6B0R2V4_9CETA</name>
<dbReference type="EMBL" id="VBQZ03000009">
    <property type="protein sequence ID" value="MXQ81873.1"/>
    <property type="molecule type" value="Genomic_DNA"/>
</dbReference>
<evidence type="ECO:0000313" key="2">
    <source>
        <dbReference type="Proteomes" id="UP000322234"/>
    </source>
</evidence>
<comment type="caution">
    <text evidence="1">The sequence shown here is derived from an EMBL/GenBank/DDBJ whole genome shotgun (WGS) entry which is preliminary data.</text>
</comment>
<keyword evidence="2" id="KW-1185">Reference proteome</keyword>